<comment type="caution">
    <text evidence="1">The sequence shown here is derived from an EMBL/GenBank/DDBJ whole genome shotgun (WGS) entry which is preliminary data.</text>
</comment>
<dbReference type="Proteomes" id="UP000309997">
    <property type="component" value="Unassembled WGS sequence"/>
</dbReference>
<gene>
    <name evidence="1" type="ORF">D5086_005765</name>
</gene>
<keyword evidence="2" id="KW-1185">Reference proteome</keyword>
<proteinExistence type="predicted"/>
<evidence type="ECO:0000313" key="2">
    <source>
        <dbReference type="Proteomes" id="UP000309997"/>
    </source>
</evidence>
<accession>A0ACC4CU66</accession>
<protein>
    <submittedName>
        <fullName evidence="1">Uncharacterized protein</fullName>
    </submittedName>
</protein>
<organism evidence="1 2">
    <name type="scientific">Populus alba</name>
    <name type="common">White poplar</name>
    <dbReference type="NCBI Taxonomy" id="43335"/>
    <lineage>
        <taxon>Eukaryota</taxon>
        <taxon>Viridiplantae</taxon>
        <taxon>Streptophyta</taxon>
        <taxon>Embryophyta</taxon>
        <taxon>Tracheophyta</taxon>
        <taxon>Spermatophyta</taxon>
        <taxon>Magnoliopsida</taxon>
        <taxon>eudicotyledons</taxon>
        <taxon>Gunneridae</taxon>
        <taxon>Pentapetalae</taxon>
        <taxon>rosids</taxon>
        <taxon>fabids</taxon>
        <taxon>Malpighiales</taxon>
        <taxon>Salicaceae</taxon>
        <taxon>Saliceae</taxon>
        <taxon>Populus</taxon>
    </lineage>
</organism>
<sequence>MIGGPWRNTIVGLPVVARPCMAGASDGHGEGLEVKVTIFTGRMRRSWVDAGVDDVLVWVSSVPSPVFFPVNGRLVVVVVGGEKAGVCLLLKVESG</sequence>
<evidence type="ECO:0000313" key="1">
    <source>
        <dbReference type="EMBL" id="KAL3604906.1"/>
    </source>
</evidence>
<reference evidence="1 2" key="1">
    <citation type="journal article" date="2024" name="Plant Biotechnol. J.">
        <title>Genome and CRISPR/Cas9 system of a widespread forest tree (Populus alba) in the world.</title>
        <authorList>
            <person name="Liu Y.J."/>
            <person name="Jiang P.F."/>
            <person name="Han X.M."/>
            <person name="Li X.Y."/>
            <person name="Wang H.M."/>
            <person name="Wang Y.J."/>
            <person name="Wang X.X."/>
            <person name="Zeng Q.Y."/>
        </authorList>
    </citation>
    <scope>NUCLEOTIDE SEQUENCE [LARGE SCALE GENOMIC DNA]</scope>
    <source>
        <strain evidence="2">cv. PAL-ZL1</strain>
    </source>
</reference>
<dbReference type="EMBL" id="RCHU02000002">
    <property type="protein sequence ID" value="KAL3604906.1"/>
    <property type="molecule type" value="Genomic_DNA"/>
</dbReference>
<name>A0ACC4CU66_POPAL</name>